<reference evidence="1 2" key="1">
    <citation type="submission" date="2014-09" db="EMBL/GenBank/DDBJ databases">
        <title>High-quality draft genome sequence of Kocuria marina SO9-6, an actinobacterium isolated from a copper mine.</title>
        <authorList>
            <person name="Castro D.B."/>
            <person name="Pereira L.B."/>
            <person name="Silva M.V."/>
            <person name="Silva B.P."/>
            <person name="Zanardi B.R."/>
            <person name="Carlos C."/>
            <person name="Belgini D.R."/>
            <person name="Limache E.G."/>
            <person name="Lacerda G.V."/>
            <person name="Nery M.B."/>
            <person name="Gomes M.B."/>
            <person name="Souza S."/>
            <person name="Silva T.M."/>
            <person name="Rodrigues V.D."/>
            <person name="Paulino L.C."/>
            <person name="Vicentini R."/>
            <person name="Ferraz L.F."/>
            <person name="Ottoboni L.M."/>
        </authorList>
    </citation>
    <scope>NUCLEOTIDE SEQUENCE [LARGE SCALE GENOMIC DNA]</scope>
    <source>
        <strain evidence="1 2">SO9-6</strain>
    </source>
</reference>
<evidence type="ECO:0000313" key="2">
    <source>
        <dbReference type="Proteomes" id="UP000030664"/>
    </source>
</evidence>
<dbReference type="InterPro" id="IPR029063">
    <property type="entry name" value="SAM-dependent_MTases_sf"/>
</dbReference>
<dbReference type="EMBL" id="JROM01000030">
    <property type="protein sequence ID" value="KHE74188.1"/>
    <property type="molecule type" value="Genomic_DNA"/>
</dbReference>
<dbReference type="SUPFAM" id="SSF53335">
    <property type="entry name" value="S-adenosyl-L-methionine-dependent methyltransferases"/>
    <property type="match status" value="1"/>
</dbReference>
<dbReference type="Gene3D" id="3.40.50.150">
    <property type="entry name" value="Vaccinia Virus protein VP39"/>
    <property type="match status" value="1"/>
</dbReference>
<dbReference type="STRING" id="223184.AS25_08445"/>
<gene>
    <name evidence="1" type="ORF">AS25_08445</name>
</gene>
<dbReference type="eggNOG" id="COG4106">
    <property type="taxonomic scope" value="Bacteria"/>
</dbReference>
<dbReference type="AlphaFoldDB" id="A0A0B0D9U4"/>
<proteinExistence type="predicted"/>
<name>A0A0B0D9U4_9MICC</name>
<dbReference type="RefSeq" id="WP_020621496.1">
    <property type="nucleotide sequence ID" value="NZ_JROM01000030.1"/>
</dbReference>
<sequence length="274" mass="30090">MKRPERPISSDWLDLRRPADERARAGSAPLLDALAEHFTETGADSPVDVIDVGAGTGANPAWLAPRLRFSQQWTLLDHDADLLELVPSQLQDARVRHVRRVTAGIEDLGSLDEAEQDRCLITCSAVLDLLTMDQLAGFCDFLAERRMPALLSLSVTGDVVLDPGHWADAQITRAFNQHQRRGSLAGPDAVGYAAGRLRADGMRVEVAESPWKLGPADDVLLRRYLHDRAQAVIEGAPDMGDVVDSWLAEHLGQSDEGRLHVEVRHRELLCLPPG</sequence>
<organism evidence="1 2">
    <name type="scientific">Kocuria marina</name>
    <dbReference type="NCBI Taxonomy" id="223184"/>
    <lineage>
        <taxon>Bacteria</taxon>
        <taxon>Bacillati</taxon>
        <taxon>Actinomycetota</taxon>
        <taxon>Actinomycetes</taxon>
        <taxon>Micrococcales</taxon>
        <taxon>Micrococcaceae</taxon>
        <taxon>Kocuria</taxon>
    </lineage>
</organism>
<accession>A0A0B0D9U4</accession>
<dbReference type="Proteomes" id="UP000030664">
    <property type="component" value="Unassembled WGS sequence"/>
</dbReference>
<evidence type="ECO:0008006" key="3">
    <source>
        <dbReference type="Google" id="ProtNLM"/>
    </source>
</evidence>
<evidence type="ECO:0000313" key="1">
    <source>
        <dbReference type="EMBL" id="KHE74188.1"/>
    </source>
</evidence>
<protein>
    <recommendedName>
        <fullName evidence="3">Methyltransferase domain-containing protein</fullName>
    </recommendedName>
</protein>
<comment type="caution">
    <text evidence="1">The sequence shown here is derived from an EMBL/GenBank/DDBJ whole genome shotgun (WGS) entry which is preliminary data.</text>
</comment>